<reference evidence="1" key="1">
    <citation type="submission" date="2023-10" db="EMBL/GenBank/DDBJ databases">
        <title>Genome assembly of Pristionchus species.</title>
        <authorList>
            <person name="Yoshida K."/>
            <person name="Sommer R.J."/>
        </authorList>
    </citation>
    <scope>NUCLEOTIDE SEQUENCE</scope>
    <source>
        <strain evidence="1">RS5133</strain>
    </source>
</reference>
<sequence length="113" mass="12905">GLSNAFSTITFEELCGLYSREMLIAVKDSLPSVDPQSFVSFDIDVFHTVEETNLDRVYSRGEIMALRDQPIPCDVPLYPTVIEGETAVDLETMSQKQRDKMRYKVLKSRRPEV</sequence>
<gene>
    <name evidence="1" type="ORF">PFISCL1PPCAC_6745</name>
</gene>
<dbReference type="Proteomes" id="UP001432322">
    <property type="component" value="Unassembled WGS sequence"/>
</dbReference>
<evidence type="ECO:0000313" key="2">
    <source>
        <dbReference type="Proteomes" id="UP001432322"/>
    </source>
</evidence>
<feature type="non-terminal residue" evidence="1">
    <location>
        <position position="1"/>
    </location>
</feature>
<keyword evidence="2" id="KW-1185">Reference proteome</keyword>
<organism evidence="1 2">
    <name type="scientific">Pristionchus fissidentatus</name>
    <dbReference type="NCBI Taxonomy" id="1538716"/>
    <lineage>
        <taxon>Eukaryota</taxon>
        <taxon>Metazoa</taxon>
        <taxon>Ecdysozoa</taxon>
        <taxon>Nematoda</taxon>
        <taxon>Chromadorea</taxon>
        <taxon>Rhabditida</taxon>
        <taxon>Rhabditina</taxon>
        <taxon>Diplogasteromorpha</taxon>
        <taxon>Diplogasteroidea</taxon>
        <taxon>Neodiplogasteridae</taxon>
        <taxon>Pristionchus</taxon>
    </lineage>
</organism>
<dbReference type="EMBL" id="BTSY01000002">
    <property type="protein sequence ID" value="GMT15448.1"/>
    <property type="molecule type" value="Genomic_DNA"/>
</dbReference>
<protein>
    <submittedName>
        <fullName evidence="1">Uncharacterized protein</fullName>
    </submittedName>
</protein>
<feature type="non-terminal residue" evidence="1">
    <location>
        <position position="113"/>
    </location>
</feature>
<comment type="caution">
    <text evidence="1">The sequence shown here is derived from an EMBL/GenBank/DDBJ whole genome shotgun (WGS) entry which is preliminary data.</text>
</comment>
<proteinExistence type="predicted"/>
<evidence type="ECO:0000313" key="1">
    <source>
        <dbReference type="EMBL" id="GMT15448.1"/>
    </source>
</evidence>
<dbReference type="AlphaFoldDB" id="A0AAV5VB50"/>
<name>A0AAV5VB50_9BILA</name>
<accession>A0AAV5VB50</accession>